<dbReference type="PROSITE" id="PS00194">
    <property type="entry name" value="THIOREDOXIN_1"/>
    <property type="match status" value="1"/>
</dbReference>
<sequence length="112" mass="12314">MAVQNHKRRTPVMVHTVTENNFEQLAESNEGTVLLDFWAGWCGPCRMMSPVVEQIAQERGDVTVGKVNVDEEGGLARRFGIMSIPSFLVFKGGKLVSRTAGARPKAALEELL</sequence>
<comment type="similarity">
    <text evidence="1 8">Belongs to the thioredoxin family.</text>
</comment>
<evidence type="ECO:0000256" key="3">
    <source>
        <dbReference type="ARBA" id="ARBA00022448"/>
    </source>
</evidence>
<dbReference type="FunFam" id="3.40.30.10:FF:000001">
    <property type="entry name" value="Thioredoxin"/>
    <property type="match status" value="1"/>
</dbReference>
<dbReference type="Gene3D" id="3.40.30.10">
    <property type="entry name" value="Glutaredoxin"/>
    <property type="match status" value="1"/>
</dbReference>
<evidence type="ECO:0000256" key="10">
    <source>
        <dbReference type="PIRSR" id="PIRSR000077-4"/>
    </source>
</evidence>
<dbReference type="GO" id="GO:0045454">
    <property type="term" value="P:cell redox homeostasis"/>
    <property type="evidence" value="ECO:0007669"/>
    <property type="project" value="TreeGrafter"/>
</dbReference>
<dbReference type="PRINTS" id="PR00421">
    <property type="entry name" value="THIOREDOXIN"/>
</dbReference>
<dbReference type="Proteomes" id="UP000824025">
    <property type="component" value="Unassembled WGS sequence"/>
</dbReference>
<evidence type="ECO:0000256" key="7">
    <source>
        <dbReference type="NCBIfam" id="TIGR01068"/>
    </source>
</evidence>
<feature type="site" description="Deprotonates C-terminal active site Cys" evidence="9">
    <location>
        <position position="36"/>
    </location>
</feature>
<dbReference type="PANTHER" id="PTHR45663">
    <property type="entry name" value="GEO12009P1"/>
    <property type="match status" value="1"/>
</dbReference>
<keyword evidence="5 10" id="KW-1015">Disulfide bond</keyword>
<accession>A0A9D2D713</accession>
<dbReference type="InterPro" id="IPR017937">
    <property type="entry name" value="Thioredoxin_CS"/>
</dbReference>
<dbReference type="PIRSF" id="PIRSF000077">
    <property type="entry name" value="Thioredoxin"/>
    <property type="match status" value="1"/>
</dbReference>
<evidence type="ECO:0000256" key="2">
    <source>
        <dbReference type="ARBA" id="ARBA00020570"/>
    </source>
</evidence>
<evidence type="ECO:0000256" key="1">
    <source>
        <dbReference type="ARBA" id="ARBA00008987"/>
    </source>
</evidence>
<name>A0A9D2D713_9FIRM</name>
<dbReference type="InterPro" id="IPR013766">
    <property type="entry name" value="Thioredoxin_domain"/>
</dbReference>
<dbReference type="AlphaFoldDB" id="A0A9D2D713"/>
<evidence type="ECO:0000313" key="12">
    <source>
        <dbReference type="EMBL" id="HIZ09812.1"/>
    </source>
</evidence>
<reference evidence="12" key="2">
    <citation type="submission" date="2021-04" db="EMBL/GenBank/DDBJ databases">
        <authorList>
            <person name="Gilroy R."/>
        </authorList>
    </citation>
    <scope>NUCLEOTIDE SEQUENCE</scope>
    <source>
        <strain evidence="12">CHK192-19661</strain>
    </source>
</reference>
<dbReference type="GO" id="GO:0005829">
    <property type="term" value="C:cytosol"/>
    <property type="evidence" value="ECO:0007669"/>
    <property type="project" value="TreeGrafter"/>
</dbReference>
<evidence type="ECO:0000256" key="9">
    <source>
        <dbReference type="PIRSR" id="PIRSR000077-1"/>
    </source>
</evidence>
<reference evidence="12" key="1">
    <citation type="journal article" date="2021" name="PeerJ">
        <title>Extensive microbial diversity within the chicken gut microbiome revealed by metagenomics and culture.</title>
        <authorList>
            <person name="Gilroy R."/>
            <person name="Ravi A."/>
            <person name="Getino M."/>
            <person name="Pursley I."/>
            <person name="Horton D.L."/>
            <person name="Alikhan N.F."/>
            <person name="Baker D."/>
            <person name="Gharbi K."/>
            <person name="Hall N."/>
            <person name="Watson M."/>
            <person name="Adriaenssens E.M."/>
            <person name="Foster-Nyarko E."/>
            <person name="Jarju S."/>
            <person name="Secka A."/>
            <person name="Antonio M."/>
            <person name="Oren A."/>
            <person name="Chaudhuri R.R."/>
            <person name="La Ragione R."/>
            <person name="Hildebrand F."/>
            <person name="Pallen M.J."/>
        </authorList>
    </citation>
    <scope>NUCLEOTIDE SEQUENCE</scope>
    <source>
        <strain evidence="12">CHK192-19661</strain>
    </source>
</reference>
<evidence type="ECO:0000256" key="8">
    <source>
        <dbReference type="PIRNR" id="PIRNR000077"/>
    </source>
</evidence>
<dbReference type="InterPro" id="IPR036249">
    <property type="entry name" value="Thioredoxin-like_sf"/>
</dbReference>
<evidence type="ECO:0000259" key="11">
    <source>
        <dbReference type="PROSITE" id="PS51352"/>
    </source>
</evidence>
<evidence type="ECO:0000256" key="5">
    <source>
        <dbReference type="ARBA" id="ARBA00023157"/>
    </source>
</evidence>
<proteinExistence type="inferred from homology"/>
<organism evidence="12 13">
    <name type="scientific">Candidatus Borkfalkia avicola</name>
    <dbReference type="NCBI Taxonomy" id="2838503"/>
    <lineage>
        <taxon>Bacteria</taxon>
        <taxon>Bacillati</taxon>
        <taxon>Bacillota</taxon>
        <taxon>Clostridia</taxon>
        <taxon>Christensenellales</taxon>
        <taxon>Christensenellaceae</taxon>
        <taxon>Candidatus Borkfalkia</taxon>
    </lineage>
</organism>
<dbReference type="PROSITE" id="PS51352">
    <property type="entry name" value="THIOREDOXIN_2"/>
    <property type="match status" value="1"/>
</dbReference>
<feature type="site" description="Contributes to redox potential value" evidence="9">
    <location>
        <position position="43"/>
    </location>
</feature>
<dbReference type="NCBIfam" id="TIGR01068">
    <property type="entry name" value="thioredoxin"/>
    <property type="match status" value="1"/>
</dbReference>
<dbReference type="InterPro" id="IPR005746">
    <property type="entry name" value="Thioredoxin"/>
</dbReference>
<protein>
    <recommendedName>
        <fullName evidence="2 7">Thioredoxin</fullName>
    </recommendedName>
</protein>
<evidence type="ECO:0000256" key="4">
    <source>
        <dbReference type="ARBA" id="ARBA00022982"/>
    </source>
</evidence>
<evidence type="ECO:0000256" key="6">
    <source>
        <dbReference type="ARBA" id="ARBA00023284"/>
    </source>
</evidence>
<feature type="domain" description="Thioredoxin" evidence="11">
    <location>
        <begin position="1"/>
        <end position="112"/>
    </location>
</feature>
<dbReference type="CDD" id="cd02947">
    <property type="entry name" value="TRX_family"/>
    <property type="match status" value="1"/>
</dbReference>
<feature type="site" description="Contributes to redox potential value" evidence="9">
    <location>
        <position position="44"/>
    </location>
</feature>
<dbReference type="EMBL" id="DXCF01000027">
    <property type="protein sequence ID" value="HIZ09812.1"/>
    <property type="molecule type" value="Genomic_DNA"/>
</dbReference>
<dbReference type="Pfam" id="PF00085">
    <property type="entry name" value="Thioredoxin"/>
    <property type="match status" value="1"/>
</dbReference>
<feature type="disulfide bond" description="Redox-active" evidence="10">
    <location>
        <begin position="42"/>
        <end position="45"/>
    </location>
</feature>
<evidence type="ECO:0000313" key="13">
    <source>
        <dbReference type="Proteomes" id="UP000824025"/>
    </source>
</evidence>
<dbReference type="SUPFAM" id="SSF52833">
    <property type="entry name" value="Thioredoxin-like"/>
    <property type="match status" value="1"/>
</dbReference>
<dbReference type="PANTHER" id="PTHR45663:SF11">
    <property type="entry name" value="GEO12009P1"/>
    <property type="match status" value="1"/>
</dbReference>
<keyword evidence="3" id="KW-0813">Transport</keyword>
<feature type="active site" description="Nucleophile" evidence="9">
    <location>
        <position position="45"/>
    </location>
</feature>
<keyword evidence="4" id="KW-0249">Electron transport</keyword>
<keyword evidence="6 10" id="KW-0676">Redox-active center</keyword>
<dbReference type="GO" id="GO:0015035">
    <property type="term" value="F:protein-disulfide reductase activity"/>
    <property type="evidence" value="ECO:0007669"/>
    <property type="project" value="UniProtKB-UniRule"/>
</dbReference>
<feature type="active site" description="Nucleophile" evidence="9">
    <location>
        <position position="42"/>
    </location>
</feature>
<comment type="caution">
    <text evidence="12">The sequence shown here is derived from an EMBL/GenBank/DDBJ whole genome shotgun (WGS) entry which is preliminary data.</text>
</comment>
<gene>
    <name evidence="12" type="primary">trxA</name>
    <name evidence="12" type="ORF">H9726_04905</name>
</gene>